<feature type="compositionally biased region" description="Basic residues" evidence="2">
    <location>
        <begin position="846"/>
        <end position="856"/>
    </location>
</feature>
<reference evidence="5" key="2">
    <citation type="submission" date="2015-01" db="EMBL/GenBank/DDBJ databases">
        <title>Evolutionary Origins and Diversification of the Mycorrhizal Mutualists.</title>
        <authorList>
            <consortium name="DOE Joint Genome Institute"/>
            <consortium name="Mycorrhizal Genomics Consortium"/>
            <person name="Kohler A."/>
            <person name="Kuo A."/>
            <person name="Nagy L.G."/>
            <person name="Floudas D."/>
            <person name="Copeland A."/>
            <person name="Barry K.W."/>
            <person name="Cichocki N."/>
            <person name="Veneault-Fourrey C."/>
            <person name="LaButti K."/>
            <person name="Lindquist E.A."/>
            <person name="Lipzen A."/>
            <person name="Lundell T."/>
            <person name="Morin E."/>
            <person name="Murat C."/>
            <person name="Riley R."/>
            <person name="Ohm R."/>
            <person name="Sun H."/>
            <person name="Tunlid A."/>
            <person name="Henrissat B."/>
            <person name="Grigoriev I.V."/>
            <person name="Hibbett D.S."/>
            <person name="Martin F."/>
        </authorList>
    </citation>
    <scope>NUCLEOTIDE SEQUENCE [LARGE SCALE GENOMIC DNA]</scope>
    <source>
        <strain evidence="5">Zn</strain>
    </source>
</reference>
<dbReference type="InterPro" id="IPR013087">
    <property type="entry name" value="Znf_C2H2_type"/>
</dbReference>
<feature type="region of interest" description="Disordered" evidence="2">
    <location>
        <begin position="329"/>
        <end position="390"/>
    </location>
</feature>
<evidence type="ECO:0000256" key="1">
    <source>
        <dbReference type="PROSITE-ProRule" id="PRU00042"/>
    </source>
</evidence>
<dbReference type="InterPro" id="IPR046488">
    <property type="entry name" value="Sfc3/Tfc3_C"/>
</dbReference>
<feature type="compositionally biased region" description="Basic residues" evidence="2">
    <location>
        <begin position="142"/>
        <end position="154"/>
    </location>
</feature>
<evidence type="ECO:0000313" key="4">
    <source>
        <dbReference type="EMBL" id="KIN05136.1"/>
    </source>
</evidence>
<keyword evidence="1" id="KW-0863">Zinc-finger</keyword>
<sequence>MSPPLDQLIRWVLRVLSTASGQAISISELLQRVDKLASSAPNTPPLDGPTKNLLWAELITHEDIIFGEGAPAAALKKLSLDDILGLGLGDRVLQFRAPADADQENAASSQAREFDASNDGSPPIQSELSSTSVHVADEPPKPKRRGRPPGKSNKKREPPIPIPVVESELGPRRSISKTKLTSSQTLPVAQSNASVSGSRLATPIATTPSEDKASPLPPLTPGSTQSSQQTHPSPGAYIRKAKFTTQEVVQREEDDAKIMAGIAGIYINPTVTLASVEPQERKRKKQMTAVFKSDRLKIPQWLIARRGMWHEEYLKRTQSASTSLESYFQANTAPQRESSSRKRTNVHNGRDFNTMEPAGITGQTTKEITSRPSPQSFISQLPSSPSQNVLSPNIHQKAAQVAAESFLQSNHSSPHLSGQPRIHHSLSTFFTPPQSSYKSPYSSSSTTTISAEQTTQPIVPPSIATANAASTYKSPFQSIYPPAVSVPKPQSLTNITSTSESSHLNVQSAQQSAGKAAIPISTAPTGAKGTRKRKVSNVGEHPPDKRHKATPVGPVEPIQLPSSHLILTPASASTSTQDPLLEDILRQQEEKMANEAQMERELQDKLTAAEAVEVPEHLVRLAAAYDNSPGNLILSPDQSTFSFLSMEQLPSENPQLVLQVSSIVGNPIVSIIGSKPMELRVKSRDNSNIDITHRFNIGLTGSARKAADIMRAKLVLAKINIRATAVESPRISEDEQDETELAAAKPFLCERCGKRFKNKEGILYHRTRSQTSCNPNFDLSAVRSRAYVRTPKKKKVQIVEPRDEKGGPPEEVEKNTEGNEQQDEQLESSSDNSLDSVIQWAEKASRPKRRSTSSRRRQGDAHQENGEQASTLVLSNDEDNAKSSSPSANEEDESGDDDVYKPIEERSTRSSRKRAMQDRWARVKAVGGNKLLDDASLDVQQSPYNTLMRMRFPLTEEEKARPAMSISRKQQCWDTPATFLPNFGTSAWNQRPIRVRKIHRKPMRRRELPEPITFMQSEDGAWSIRPFGHGVKPIYARPSRRADGNPLLEQYLKRIESGFRPILMPTKNRLFFPATPAKRLLEDPSSYTPPSTDRGTPRRGQRARGLSVNVEDDEDPDFQVRISKATGKPVRSYRRGYEPVSKGARSRGDDGSNQSLDQIHVLNSLEPKKLDPADGRWSNPGLDSLPSGFGLDFAQTTDGPLAMPGDTEGNRLLREAISSAFLLRDIIVMSTTDTQPDFFSAIDKVAQWEQDHSELLSIGTVRPDYHWLNHTVESFDVAADLQNVTTAWNDDMSFDVTTLPYTTLDDIEDAPLFNIPTASQYKVPRSSLKPASQNARDLRELHKGWKTRRLTALVTDLAGLGDSPETIAQEFGAQIVLPQSVSRARNADASMTAADDARLIVGVCVLRTLTGGLDQNIDWVLVSTLFSNYSMNFLTRRWTMLFQKKRAVVEKLVEDFQEVFLPAYQDGEIPPLDYDNLVAYDWNWLVDWVMKKVDMTLSTKAIELPDTRERLDRLYNIREQHSDNARQEGYFSLTYPVYKRMELASSVANTFPIIKQPEAKCADDIKLDTPSLIKSWVRAAALTPDEVWDPRIMKKMFQSLNDPLREDKKGNDPVIRKLVDDAAEILKNEKVLMQKSRGRATPDRTYEPTDVFFSGLRKHVTVQQFVDAARFKGFLDQEFSRGVPCVQQDYMANEGTLMCVTHLQAHGRIRLRPVGYPMNKFGLGEGSYETRKIPKEKFRFDMDIYPTDTYVYDADNDVLHQLKCTEPPRGSKLGELPVWYGIGNHLIISLWHRVLVAFAGIIALRAGSHIDALKKIFKPTLEEWEIWRLLEWGMEHGVFERLDEMVGGWTTGEWWWLVVGWCCSGGEA</sequence>
<feature type="region of interest" description="Disordered" evidence="2">
    <location>
        <begin position="100"/>
        <end position="235"/>
    </location>
</feature>
<feature type="compositionally biased region" description="Polar residues" evidence="2">
    <location>
        <begin position="118"/>
        <end position="133"/>
    </location>
</feature>
<proteinExistence type="predicted"/>
<keyword evidence="1" id="KW-0862">Zinc</keyword>
<organism evidence="4 5">
    <name type="scientific">Oidiodendron maius (strain Zn)</name>
    <dbReference type="NCBI Taxonomy" id="913774"/>
    <lineage>
        <taxon>Eukaryota</taxon>
        <taxon>Fungi</taxon>
        <taxon>Dikarya</taxon>
        <taxon>Ascomycota</taxon>
        <taxon>Pezizomycotina</taxon>
        <taxon>Leotiomycetes</taxon>
        <taxon>Leotiomycetes incertae sedis</taxon>
        <taxon>Myxotrichaceae</taxon>
        <taxon>Oidiodendron</taxon>
    </lineage>
</organism>
<feature type="compositionally biased region" description="Polar residues" evidence="2">
    <location>
        <begin position="1085"/>
        <end position="1094"/>
    </location>
</feature>
<feature type="compositionally biased region" description="Basic and acidic residues" evidence="2">
    <location>
        <begin position="800"/>
        <end position="817"/>
    </location>
</feature>
<feature type="compositionally biased region" description="Polar residues" evidence="2">
    <location>
        <begin position="827"/>
        <end position="836"/>
    </location>
</feature>
<dbReference type="EMBL" id="KN832872">
    <property type="protein sequence ID" value="KIN05136.1"/>
    <property type="molecule type" value="Genomic_DNA"/>
</dbReference>
<dbReference type="HOGENOM" id="CLU_235724_0_0_1"/>
<feature type="compositionally biased region" description="Low complexity" evidence="2">
    <location>
        <begin position="221"/>
        <end position="235"/>
    </location>
</feature>
<feature type="region of interest" description="Disordered" evidence="2">
    <location>
        <begin position="1080"/>
        <end position="1113"/>
    </location>
</feature>
<feature type="compositionally biased region" description="Polar residues" evidence="2">
    <location>
        <begin position="361"/>
        <end position="390"/>
    </location>
</feature>
<reference evidence="4 5" key="1">
    <citation type="submission" date="2014-04" db="EMBL/GenBank/DDBJ databases">
        <authorList>
            <consortium name="DOE Joint Genome Institute"/>
            <person name="Kuo A."/>
            <person name="Martino E."/>
            <person name="Perotto S."/>
            <person name="Kohler A."/>
            <person name="Nagy L.G."/>
            <person name="Floudas D."/>
            <person name="Copeland A."/>
            <person name="Barry K.W."/>
            <person name="Cichocki N."/>
            <person name="Veneault-Fourrey C."/>
            <person name="LaButti K."/>
            <person name="Lindquist E.A."/>
            <person name="Lipzen A."/>
            <person name="Lundell T."/>
            <person name="Morin E."/>
            <person name="Murat C."/>
            <person name="Sun H."/>
            <person name="Tunlid A."/>
            <person name="Henrissat B."/>
            <person name="Grigoriev I.V."/>
            <person name="Hibbett D.S."/>
            <person name="Martin F."/>
            <person name="Nordberg H.P."/>
            <person name="Cantor M.N."/>
            <person name="Hua S.X."/>
        </authorList>
    </citation>
    <scope>NUCLEOTIDE SEQUENCE [LARGE SCALE GENOMIC DNA]</scope>
    <source>
        <strain evidence="4 5">Zn</strain>
    </source>
</reference>
<feature type="compositionally biased region" description="Polar residues" evidence="2">
    <location>
        <begin position="177"/>
        <end position="208"/>
    </location>
</feature>
<dbReference type="PROSITE" id="PS50157">
    <property type="entry name" value="ZINC_FINGER_C2H2_2"/>
    <property type="match status" value="1"/>
</dbReference>
<evidence type="ECO:0000256" key="2">
    <source>
        <dbReference type="SAM" id="MobiDB-lite"/>
    </source>
</evidence>
<protein>
    <recommendedName>
        <fullName evidence="3">C2H2-type domain-containing protein</fullName>
    </recommendedName>
</protein>
<feature type="compositionally biased region" description="Basic and acidic residues" evidence="2">
    <location>
        <begin position="898"/>
        <end position="908"/>
    </location>
</feature>
<dbReference type="OrthoDB" id="5403573at2759"/>
<dbReference type="GO" id="GO:0008270">
    <property type="term" value="F:zinc ion binding"/>
    <property type="evidence" value="ECO:0007669"/>
    <property type="project" value="UniProtKB-KW"/>
</dbReference>
<feature type="domain" description="C2H2-type" evidence="3">
    <location>
        <begin position="747"/>
        <end position="775"/>
    </location>
</feature>
<feature type="region of interest" description="Disordered" evidence="2">
    <location>
        <begin position="512"/>
        <end position="553"/>
    </location>
</feature>
<name>A0A0C3HA72_OIDMZ</name>
<evidence type="ECO:0000313" key="5">
    <source>
        <dbReference type="Proteomes" id="UP000054321"/>
    </source>
</evidence>
<gene>
    <name evidence="4" type="ORF">OIDMADRAFT_142888</name>
</gene>
<evidence type="ECO:0000259" key="3">
    <source>
        <dbReference type="PROSITE" id="PS50157"/>
    </source>
</evidence>
<feature type="region of interest" description="Disordered" evidence="2">
    <location>
        <begin position="790"/>
        <end position="918"/>
    </location>
</feature>
<keyword evidence="5" id="KW-1185">Reference proteome</keyword>
<dbReference type="InParanoid" id="A0A0C3HA72"/>
<keyword evidence="1" id="KW-0479">Metal-binding</keyword>
<accession>A0A0C3HA72</accession>
<dbReference type="STRING" id="913774.A0A0C3HA72"/>
<dbReference type="Pfam" id="PF20222">
    <property type="entry name" value="DUF6581"/>
    <property type="match status" value="1"/>
</dbReference>
<feature type="region of interest" description="Disordered" evidence="2">
    <location>
        <begin position="1130"/>
        <end position="1155"/>
    </location>
</feature>
<dbReference type="Proteomes" id="UP000054321">
    <property type="component" value="Unassembled WGS sequence"/>
</dbReference>